<sequence length="98" mass="11115">MFPFWLWASVFFVFHSFTLINVASHAEVTNGDRAANGLQPDLFDGLQVDAEIEHLLFIQFHGAILAAPSCRKDRPLARTVIVVDRLLFARMNQLCLRS</sequence>
<proteinExistence type="predicted"/>
<keyword evidence="2" id="KW-1185">Reference proteome</keyword>
<protein>
    <submittedName>
        <fullName evidence="1">Uncharacterized protein</fullName>
    </submittedName>
</protein>
<comment type="caution">
    <text evidence="1">The sequence shown here is derived from an EMBL/GenBank/DDBJ whole genome shotgun (WGS) entry which is preliminary data.</text>
</comment>
<organism evidence="1 2">
    <name type="scientific">Novipirellula artificiosorum</name>
    <dbReference type="NCBI Taxonomy" id="2528016"/>
    <lineage>
        <taxon>Bacteria</taxon>
        <taxon>Pseudomonadati</taxon>
        <taxon>Planctomycetota</taxon>
        <taxon>Planctomycetia</taxon>
        <taxon>Pirellulales</taxon>
        <taxon>Pirellulaceae</taxon>
        <taxon>Novipirellula</taxon>
    </lineage>
</organism>
<dbReference type="EMBL" id="SJPV01000004">
    <property type="protein sequence ID" value="TWU38598.1"/>
    <property type="molecule type" value="Genomic_DNA"/>
</dbReference>
<name>A0A5C6DPF3_9BACT</name>
<evidence type="ECO:0000313" key="1">
    <source>
        <dbReference type="EMBL" id="TWU38598.1"/>
    </source>
</evidence>
<dbReference type="Proteomes" id="UP000319143">
    <property type="component" value="Unassembled WGS sequence"/>
</dbReference>
<evidence type="ECO:0000313" key="2">
    <source>
        <dbReference type="Proteomes" id="UP000319143"/>
    </source>
</evidence>
<dbReference type="AlphaFoldDB" id="A0A5C6DPF3"/>
<accession>A0A5C6DPF3</accession>
<gene>
    <name evidence="1" type="ORF">Poly41_30750</name>
</gene>
<reference evidence="1 2" key="1">
    <citation type="submission" date="2019-02" db="EMBL/GenBank/DDBJ databases">
        <title>Deep-cultivation of Planctomycetes and their phenomic and genomic characterization uncovers novel biology.</title>
        <authorList>
            <person name="Wiegand S."/>
            <person name="Jogler M."/>
            <person name="Boedeker C."/>
            <person name="Pinto D."/>
            <person name="Vollmers J."/>
            <person name="Rivas-Marin E."/>
            <person name="Kohn T."/>
            <person name="Peeters S.H."/>
            <person name="Heuer A."/>
            <person name="Rast P."/>
            <person name="Oberbeckmann S."/>
            <person name="Bunk B."/>
            <person name="Jeske O."/>
            <person name="Meyerdierks A."/>
            <person name="Storesund J.E."/>
            <person name="Kallscheuer N."/>
            <person name="Luecker S."/>
            <person name="Lage O.M."/>
            <person name="Pohl T."/>
            <person name="Merkel B.J."/>
            <person name="Hornburger P."/>
            <person name="Mueller R.-W."/>
            <person name="Bruemmer F."/>
            <person name="Labrenz M."/>
            <person name="Spormann A.M."/>
            <person name="Op Den Camp H."/>
            <person name="Overmann J."/>
            <person name="Amann R."/>
            <person name="Jetten M.S.M."/>
            <person name="Mascher T."/>
            <person name="Medema M.H."/>
            <person name="Devos D.P."/>
            <person name="Kaster A.-K."/>
            <person name="Ovreas L."/>
            <person name="Rohde M."/>
            <person name="Galperin M.Y."/>
            <person name="Jogler C."/>
        </authorList>
    </citation>
    <scope>NUCLEOTIDE SEQUENCE [LARGE SCALE GENOMIC DNA]</scope>
    <source>
        <strain evidence="1 2">Poly41</strain>
    </source>
</reference>